<feature type="domain" description="PAS" evidence="8">
    <location>
        <begin position="427"/>
        <end position="493"/>
    </location>
</feature>
<evidence type="ECO:0000256" key="1">
    <source>
        <dbReference type="ARBA" id="ARBA00004651"/>
    </source>
</evidence>
<evidence type="ECO:0000256" key="4">
    <source>
        <dbReference type="ARBA" id="ARBA00022989"/>
    </source>
</evidence>
<dbReference type="AlphaFoldDB" id="A0AA37S075"/>
<evidence type="ECO:0000256" key="3">
    <source>
        <dbReference type="ARBA" id="ARBA00022692"/>
    </source>
</evidence>
<accession>A0AA37S075</accession>
<keyword evidence="4 7" id="KW-1133">Transmembrane helix</keyword>
<evidence type="ECO:0000256" key="5">
    <source>
        <dbReference type="ARBA" id="ARBA00023136"/>
    </source>
</evidence>
<keyword evidence="2" id="KW-1003">Cell membrane</keyword>
<feature type="transmembrane region" description="Helical" evidence="7">
    <location>
        <begin position="326"/>
        <end position="344"/>
    </location>
</feature>
<evidence type="ECO:0000256" key="7">
    <source>
        <dbReference type="SAM" id="Phobius"/>
    </source>
</evidence>
<dbReference type="Pfam" id="PF02743">
    <property type="entry name" value="dCache_1"/>
    <property type="match status" value="1"/>
</dbReference>
<protein>
    <submittedName>
        <fullName evidence="9">Sensor histidine kinase</fullName>
    </submittedName>
</protein>
<keyword evidence="3 7" id="KW-0812">Transmembrane</keyword>
<feature type="coiled-coil region" evidence="6">
    <location>
        <begin position="537"/>
        <end position="571"/>
    </location>
</feature>
<comment type="subcellular location">
    <subcellularLocation>
        <location evidence="1">Cell membrane</location>
        <topology evidence="1">Multi-pass membrane protein</topology>
    </subcellularLocation>
</comment>
<reference evidence="9" key="1">
    <citation type="journal article" date="2014" name="Int. J. Syst. Evol. Microbiol.">
        <title>Complete genome sequence of Corynebacterium casei LMG S-19264T (=DSM 44701T), isolated from a smear-ripened cheese.</title>
        <authorList>
            <consortium name="US DOE Joint Genome Institute (JGI-PGF)"/>
            <person name="Walter F."/>
            <person name="Albersmeier A."/>
            <person name="Kalinowski J."/>
            <person name="Ruckert C."/>
        </authorList>
    </citation>
    <scope>NUCLEOTIDE SEQUENCE</scope>
    <source>
        <strain evidence="9">NBRC 101628</strain>
    </source>
</reference>
<dbReference type="CDD" id="cd00130">
    <property type="entry name" value="PAS"/>
    <property type="match status" value="1"/>
</dbReference>
<evidence type="ECO:0000256" key="2">
    <source>
        <dbReference type="ARBA" id="ARBA00022475"/>
    </source>
</evidence>
<keyword evidence="6" id="KW-0175">Coiled coil</keyword>
<organism evidence="9 10">
    <name type="scientific">Paraferrimonas sedimenticola</name>
    <dbReference type="NCBI Taxonomy" id="375674"/>
    <lineage>
        <taxon>Bacteria</taxon>
        <taxon>Pseudomonadati</taxon>
        <taxon>Pseudomonadota</taxon>
        <taxon>Gammaproteobacteria</taxon>
        <taxon>Alteromonadales</taxon>
        <taxon>Ferrimonadaceae</taxon>
        <taxon>Paraferrimonas</taxon>
    </lineage>
</organism>
<dbReference type="Gene3D" id="3.30.565.10">
    <property type="entry name" value="Histidine kinase-like ATPase, C-terminal domain"/>
    <property type="match status" value="1"/>
</dbReference>
<dbReference type="Gene3D" id="3.30.450.20">
    <property type="entry name" value="PAS domain"/>
    <property type="match status" value="2"/>
</dbReference>
<dbReference type="EMBL" id="BSNC01000012">
    <property type="protein sequence ID" value="GLP97892.1"/>
    <property type="molecule type" value="Genomic_DNA"/>
</dbReference>
<proteinExistence type="predicted"/>
<dbReference type="InterPro" id="IPR013656">
    <property type="entry name" value="PAS_4"/>
</dbReference>
<dbReference type="InterPro" id="IPR000014">
    <property type="entry name" value="PAS"/>
</dbReference>
<dbReference type="Proteomes" id="UP001161422">
    <property type="component" value="Unassembled WGS sequence"/>
</dbReference>
<dbReference type="InterPro" id="IPR036890">
    <property type="entry name" value="HATPase_C_sf"/>
</dbReference>
<dbReference type="InterPro" id="IPR035965">
    <property type="entry name" value="PAS-like_dom_sf"/>
</dbReference>
<dbReference type="Pfam" id="PF02518">
    <property type="entry name" value="HATPase_c"/>
    <property type="match status" value="1"/>
</dbReference>
<evidence type="ECO:0000313" key="10">
    <source>
        <dbReference type="Proteomes" id="UP001161422"/>
    </source>
</evidence>
<comment type="caution">
    <text evidence="9">The sequence shown here is derived from an EMBL/GenBank/DDBJ whole genome shotgun (WGS) entry which is preliminary data.</text>
</comment>
<evidence type="ECO:0000259" key="8">
    <source>
        <dbReference type="SMART" id="SM00091"/>
    </source>
</evidence>
<dbReference type="InterPro" id="IPR033479">
    <property type="entry name" value="dCache_1"/>
</dbReference>
<keyword evidence="9" id="KW-0808">Transferase</keyword>
<dbReference type="SUPFAM" id="SSF55785">
    <property type="entry name" value="PYP-like sensor domain (PAS domain)"/>
    <property type="match status" value="1"/>
</dbReference>
<dbReference type="Pfam" id="PF08448">
    <property type="entry name" value="PAS_4"/>
    <property type="match status" value="1"/>
</dbReference>
<sequence>MQPEKTYNLDRLGNRFSAFIALLLLLTGVGIWATLTSYANQQRLQDRDTLQTLRGSNAVKTLEMQMAQAQATVVSLANLSQSLYQQPQALKKTIPIILSDAHQSKLIAGGGVWSAPYAFDAEQERLAFFYGQQAERGMAEFEQYNDPEQPSYTQEEWYRPLTKMAKGSTLWSSVYRDPYTQQPMVTVSSPIWLRDKFLGVVTLDLALQGVNALVRRISEQQPGYLFLVDQQQRILAHPYLEERLDQPIEQLADLGELAEFAPEFAPLLTLSYDPSQPQILLAQSQLLGDPILDQPVNVKIFNVVESGWLLFLVSPTRTDEIGPHRTWPVVLMLLFIVGFGYVLLHQLVQRRMLSPLAALQRALQDDDNHDLNNLKDSASGPFDEIARLCVAQREVLRSSQLNLDAANLALQQQGQGMQHQAPDNSVPLALSMIKSSQSLMHIRDRENRFVLANPAYCQAVQRSQGHLLGKRYQQVFPEALASKAEQRLNRVLETQAPLSYRDQFIVKQKTENYLAQMYPLYDNAGTVTGVGYVAVNISQLSDELSQAEQSLETTQHELMNLQHNQQTSQKEQIQTNQALQHSEHRGIQLKAAGVFVERLDQRLLGNLAQYTQLLRQRLIAVYSAVLPSQDKPMAWQKLDEVEVISTQSELLHLLFNALAHPISHKQMLPYFGNYLEVFYHSNAQNRWQIELDCDPQINSERPPLEWLRVIHTLLQNATQHGFNELSKQAQITVEVRQLERGVKVSVIDNGFGLPADFDIKIAQASYPNQSHSLVVLRAWLNSHGGELSWSSELNQGSRFEAVLFDNPQA</sequence>
<dbReference type="GO" id="GO:0016301">
    <property type="term" value="F:kinase activity"/>
    <property type="evidence" value="ECO:0007669"/>
    <property type="project" value="UniProtKB-KW"/>
</dbReference>
<dbReference type="SMART" id="SM00091">
    <property type="entry name" value="PAS"/>
    <property type="match status" value="1"/>
</dbReference>
<reference evidence="9" key="2">
    <citation type="submission" date="2023-01" db="EMBL/GenBank/DDBJ databases">
        <title>Draft genome sequence of Paraferrimonas sedimenticola strain NBRC 101628.</title>
        <authorList>
            <person name="Sun Q."/>
            <person name="Mori K."/>
        </authorList>
    </citation>
    <scope>NUCLEOTIDE SEQUENCE</scope>
    <source>
        <strain evidence="9">NBRC 101628</strain>
    </source>
</reference>
<evidence type="ECO:0000256" key="6">
    <source>
        <dbReference type="SAM" id="Coils"/>
    </source>
</evidence>
<gene>
    <name evidence="9" type="ORF">GCM10007895_31990</name>
</gene>
<feature type="transmembrane region" description="Helical" evidence="7">
    <location>
        <begin position="12"/>
        <end position="35"/>
    </location>
</feature>
<dbReference type="SUPFAM" id="SSF55874">
    <property type="entry name" value="ATPase domain of HSP90 chaperone/DNA topoisomerase II/histidine kinase"/>
    <property type="match status" value="1"/>
</dbReference>
<dbReference type="InterPro" id="IPR003594">
    <property type="entry name" value="HATPase_dom"/>
</dbReference>
<keyword evidence="5 7" id="KW-0472">Membrane</keyword>
<dbReference type="GO" id="GO:0005886">
    <property type="term" value="C:plasma membrane"/>
    <property type="evidence" value="ECO:0007669"/>
    <property type="project" value="UniProtKB-SubCell"/>
</dbReference>
<name>A0AA37S075_9GAMM</name>
<keyword evidence="9" id="KW-0418">Kinase</keyword>
<dbReference type="RefSeq" id="WP_095506816.1">
    <property type="nucleotide sequence ID" value="NZ_BSNC01000012.1"/>
</dbReference>
<dbReference type="CDD" id="cd12913">
    <property type="entry name" value="PDC1_MCP_like"/>
    <property type="match status" value="1"/>
</dbReference>
<evidence type="ECO:0000313" key="9">
    <source>
        <dbReference type="EMBL" id="GLP97892.1"/>
    </source>
</evidence>
<keyword evidence="10" id="KW-1185">Reference proteome</keyword>